<name>A0AAD6Y158_9AGAR</name>
<feature type="region of interest" description="Disordered" evidence="1">
    <location>
        <begin position="192"/>
        <end position="230"/>
    </location>
</feature>
<accession>A0AAD6Y158</accession>
<evidence type="ECO:0000313" key="3">
    <source>
        <dbReference type="Proteomes" id="UP001219525"/>
    </source>
</evidence>
<protein>
    <submittedName>
        <fullName evidence="2">Uncharacterized protein</fullName>
    </submittedName>
</protein>
<dbReference type="AlphaFoldDB" id="A0AAD6Y158"/>
<reference evidence="2" key="1">
    <citation type="submission" date="2023-03" db="EMBL/GenBank/DDBJ databases">
        <title>Massive genome expansion in bonnet fungi (Mycena s.s.) driven by repeated elements and novel gene families across ecological guilds.</title>
        <authorList>
            <consortium name="Lawrence Berkeley National Laboratory"/>
            <person name="Harder C.B."/>
            <person name="Miyauchi S."/>
            <person name="Viragh M."/>
            <person name="Kuo A."/>
            <person name="Thoen E."/>
            <person name="Andreopoulos B."/>
            <person name="Lu D."/>
            <person name="Skrede I."/>
            <person name="Drula E."/>
            <person name="Henrissat B."/>
            <person name="Morin E."/>
            <person name="Kohler A."/>
            <person name="Barry K."/>
            <person name="LaButti K."/>
            <person name="Morin E."/>
            <person name="Salamov A."/>
            <person name="Lipzen A."/>
            <person name="Mereny Z."/>
            <person name="Hegedus B."/>
            <person name="Baldrian P."/>
            <person name="Stursova M."/>
            <person name="Weitz H."/>
            <person name="Taylor A."/>
            <person name="Grigoriev I.V."/>
            <person name="Nagy L.G."/>
            <person name="Martin F."/>
            <person name="Kauserud H."/>
        </authorList>
    </citation>
    <scope>NUCLEOTIDE SEQUENCE</scope>
    <source>
        <strain evidence="2">9144</strain>
    </source>
</reference>
<proteinExistence type="predicted"/>
<feature type="compositionally biased region" description="Basic and acidic residues" evidence="1">
    <location>
        <begin position="219"/>
        <end position="229"/>
    </location>
</feature>
<evidence type="ECO:0000313" key="2">
    <source>
        <dbReference type="EMBL" id="KAJ7196263.1"/>
    </source>
</evidence>
<organism evidence="2 3">
    <name type="scientific">Mycena pura</name>
    <dbReference type="NCBI Taxonomy" id="153505"/>
    <lineage>
        <taxon>Eukaryota</taxon>
        <taxon>Fungi</taxon>
        <taxon>Dikarya</taxon>
        <taxon>Basidiomycota</taxon>
        <taxon>Agaricomycotina</taxon>
        <taxon>Agaricomycetes</taxon>
        <taxon>Agaricomycetidae</taxon>
        <taxon>Agaricales</taxon>
        <taxon>Marasmiineae</taxon>
        <taxon>Mycenaceae</taxon>
        <taxon>Mycena</taxon>
    </lineage>
</organism>
<keyword evidence="3" id="KW-1185">Reference proteome</keyword>
<evidence type="ECO:0000256" key="1">
    <source>
        <dbReference type="SAM" id="MobiDB-lite"/>
    </source>
</evidence>
<feature type="region of interest" description="Disordered" evidence="1">
    <location>
        <begin position="528"/>
        <end position="560"/>
    </location>
</feature>
<dbReference type="Proteomes" id="UP001219525">
    <property type="component" value="Unassembled WGS sequence"/>
</dbReference>
<sequence>MCPGLSAKKALLYTRLFWTKVELKCVSTSWNELMRVVTHGHALAIVSTHFNGIFYKSVNTLRSKQEYACITSGHALKFDALTRVGTHFHSPNSCFNTVLRNYHERRKRLERSLKLTLTQCGSGGAVDTKDAAPADSEDEFVADREANDSEDDADDLFNNDHIEMEFDYSDLKAIDARRSVLIEDYLGGLAEEDKENQDDRDKTASGLKPKPKPKSIAKLRNEGPNKENGDVAMATEACARYSDCQRLAPHYEHEWAALSDRLEALDNDVIIDFAGDHLLLGETPLFLDFLTIIDHKIHFFADQYAKDIGPISVAASNAKRIGYYGPTRKGALIFDEILAEKFVDLYTTSQATNLINAFVEEYCTIFDGQMMRFAVFEGQFSRNACDIRKIFYTTFPGDTAIHKRLVFLNSAFVSHILTPFVANILISEDLKVDKAAANIIRLGSSDFGDVFNNIAPAAIHIPNVSVPVPGRFRRKKIPLGPTFNSPPRKIQKRDSIEDFIVIDDDVKPKKKHPKRKLEVAEFVDAIPQAPAQAKRKVAPRKQPAQPAQTPHQYATRHRKP</sequence>
<gene>
    <name evidence="2" type="ORF">GGX14DRAFT_403469</name>
</gene>
<dbReference type="EMBL" id="JARJCW010000085">
    <property type="protein sequence ID" value="KAJ7196263.1"/>
    <property type="molecule type" value="Genomic_DNA"/>
</dbReference>
<comment type="caution">
    <text evidence="2">The sequence shown here is derived from an EMBL/GenBank/DDBJ whole genome shotgun (WGS) entry which is preliminary data.</text>
</comment>